<evidence type="ECO:0000313" key="6">
    <source>
        <dbReference type="EMBL" id="CAK9042740.1"/>
    </source>
</evidence>
<dbReference type="SUPFAM" id="SSF51735">
    <property type="entry name" value="NAD(P)-binding Rossmann-fold domains"/>
    <property type="match status" value="1"/>
</dbReference>
<proteinExistence type="predicted"/>
<evidence type="ECO:0000256" key="3">
    <source>
        <dbReference type="SAM" id="MobiDB-lite"/>
    </source>
</evidence>
<dbReference type="InterPro" id="IPR050523">
    <property type="entry name" value="AKR_Detox_Biosynth"/>
</dbReference>
<dbReference type="Pfam" id="PF00248">
    <property type="entry name" value="Aldo_ket_red"/>
    <property type="match status" value="1"/>
</dbReference>
<feature type="region of interest" description="Disordered" evidence="3">
    <location>
        <begin position="540"/>
        <end position="590"/>
    </location>
</feature>
<dbReference type="InterPro" id="IPR036291">
    <property type="entry name" value="NAD(P)-bd_dom_sf"/>
</dbReference>
<evidence type="ECO:0000259" key="5">
    <source>
        <dbReference type="Pfam" id="PF13460"/>
    </source>
</evidence>
<feature type="coiled-coil region" evidence="2">
    <location>
        <begin position="505"/>
        <end position="535"/>
    </location>
</feature>
<dbReference type="InterPro" id="IPR036034">
    <property type="entry name" value="PDZ_sf"/>
</dbReference>
<keyword evidence="2" id="KW-0175">Coiled coil</keyword>
<feature type="domain" description="NAD(P)-binding" evidence="5">
    <location>
        <begin position="857"/>
        <end position="1004"/>
    </location>
</feature>
<dbReference type="Pfam" id="PF13460">
    <property type="entry name" value="NAD_binding_10"/>
    <property type="match status" value="1"/>
</dbReference>
<sequence>MILAPSLAPVTGAGASAAPSGRQLSAARAPVLLTASAAIAHGARRVARVARASTSRSTFWRTAALAGAATTAAGAKGAKAEVQVVQGIRRKKLGFSDLYVSEMGLGTQRWGSADFNGPDEALCHRMMDRAILEGGVNLVDTAEQYPIPSDALRPEGLTEEIIGKWVAKDKTRRDKIVVSTKITGGLNVNAQNIRDDLDASLKRLQFDHVDLYLTHWSFRMSQPQQNWGQSLQYRPTLEKIARREGQATFEEVVQAMDKLVKQGKIRGWGCCNESPYGATRLVATAKAMGATPPCVFQNDYSILNRRCEENGLFEMCSPYNEDVGFMAYNVLAGGVLTGKYLDAPAAPDEPNPMASFARTTSPRGRMDDLSWGPTLYRYRSAAALDATKRYAALAKEQKIPLTELALRWAKQRGGMTTALVGHTSMEQLEEDMRAMAKPDALPEKLMWEIDPWLCQMEWNNRCLQGMKLWCFSLRAALAERLKAERHERALLMLKGAAKSQNPSALQKAIEEAREAEVAAGEIQAAEETLTALLQEEELRRAPKLLKPTPKPAPKPRGADADDAEAHGDGDGTGAVKREAPEPPKAEELSRGKALLNVPGLKRMQLRVLDKVGCGMILQPTKWGMVVEVVDPKPGQPLLKVGDCIQEVDKLSLVGLPPDECEDTFGASFRHGVWLCALSGAEAGVDLNDLDAAEFAYDRFFCKHALKEAHEEGPLRLAIAEAQVAGVDSGSLAEAEARLRTLTAERELQDAGVLVAALELAGVAQEEDAATYRAAYEEAKEAGVDERKLSEAEEILYRLEQPKQVELDASYFDSSFQNLMQPPASLEVKAEAPVFPPLPPIVAVRESETKRRKAEHGGAFSYTGRYLSKLLLEKGHSVVNLSSRSTPIASSGLSSEEAQRISTYPLDFSNELLLGKALEGSSVLWCTYWIRFERGDTFAAAAQRCARLFEVARQAGVQRIVFTSHTHSTVDSPFSYIAGKAQAVEALRSLDVSYAVARPCGIFGDTAQESILMNNAAWVLRRSPLFLLAGDGQQRFQPIHVRDMAQLLLELGQLDYPSGSTPPNEEVDACGPDAPTALELFKHIGRSVGSRAMVLAPGILSTRLVTQMTKPINWITGDILLDGDDLDLLASGLTVAERPDDPRIASRRSLMTWILWRSWVGVLWGAFMVGQR</sequence>
<dbReference type="SUPFAM" id="SSF50156">
    <property type="entry name" value="PDZ domain-like"/>
    <property type="match status" value="1"/>
</dbReference>
<feature type="compositionally biased region" description="Basic and acidic residues" evidence="3">
    <location>
        <begin position="556"/>
        <end position="590"/>
    </location>
</feature>
<accession>A0ABP0LXC1</accession>
<organism evidence="6 7">
    <name type="scientific">Durusdinium trenchii</name>
    <dbReference type="NCBI Taxonomy" id="1381693"/>
    <lineage>
        <taxon>Eukaryota</taxon>
        <taxon>Sar</taxon>
        <taxon>Alveolata</taxon>
        <taxon>Dinophyceae</taxon>
        <taxon>Suessiales</taxon>
        <taxon>Symbiodiniaceae</taxon>
        <taxon>Durusdinium</taxon>
    </lineage>
</organism>
<evidence type="ECO:0000313" key="7">
    <source>
        <dbReference type="Proteomes" id="UP001642484"/>
    </source>
</evidence>
<evidence type="ECO:0000256" key="2">
    <source>
        <dbReference type="SAM" id="Coils"/>
    </source>
</evidence>
<reference evidence="6 7" key="1">
    <citation type="submission" date="2024-02" db="EMBL/GenBank/DDBJ databases">
        <authorList>
            <person name="Chen Y."/>
            <person name="Shah S."/>
            <person name="Dougan E. K."/>
            <person name="Thang M."/>
            <person name="Chan C."/>
        </authorList>
    </citation>
    <scope>NUCLEOTIDE SEQUENCE [LARGE SCALE GENOMIC DNA]</scope>
</reference>
<dbReference type="InterPro" id="IPR016040">
    <property type="entry name" value="NAD(P)-bd_dom"/>
</dbReference>
<dbReference type="InterPro" id="IPR036812">
    <property type="entry name" value="NAD(P)_OxRdtase_dom_sf"/>
</dbReference>
<keyword evidence="7" id="KW-1185">Reference proteome</keyword>
<dbReference type="Proteomes" id="UP001642484">
    <property type="component" value="Unassembled WGS sequence"/>
</dbReference>
<protein>
    <submittedName>
        <fullName evidence="6">Uncharacterized protein</fullName>
    </submittedName>
</protein>
<evidence type="ECO:0000256" key="1">
    <source>
        <dbReference type="ARBA" id="ARBA00023002"/>
    </source>
</evidence>
<dbReference type="EMBL" id="CAXAMN010014224">
    <property type="protein sequence ID" value="CAK9042740.1"/>
    <property type="molecule type" value="Genomic_DNA"/>
</dbReference>
<dbReference type="SUPFAM" id="SSF51430">
    <property type="entry name" value="NAD(P)-linked oxidoreductase"/>
    <property type="match status" value="1"/>
</dbReference>
<name>A0ABP0LXC1_9DINO</name>
<evidence type="ECO:0000259" key="4">
    <source>
        <dbReference type="Pfam" id="PF00248"/>
    </source>
</evidence>
<dbReference type="PANTHER" id="PTHR43364">
    <property type="entry name" value="NADH-SPECIFIC METHYLGLYOXAL REDUCTASE-RELATED"/>
    <property type="match status" value="1"/>
</dbReference>
<feature type="domain" description="NADP-dependent oxidoreductase" evidence="4">
    <location>
        <begin position="102"/>
        <end position="437"/>
    </location>
</feature>
<dbReference type="Gene3D" id="3.20.20.100">
    <property type="entry name" value="NADP-dependent oxidoreductase domain"/>
    <property type="match status" value="1"/>
</dbReference>
<comment type="caution">
    <text evidence="6">The sequence shown here is derived from an EMBL/GenBank/DDBJ whole genome shotgun (WGS) entry which is preliminary data.</text>
</comment>
<dbReference type="InterPro" id="IPR023210">
    <property type="entry name" value="NADP_OxRdtase_dom"/>
</dbReference>
<gene>
    <name evidence="6" type="ORF">CCMP2556_LOCUS22700</name>
</gene>
<dbReference type="PANTHER" id="PTHR43364:SF4">
    <property type="entry name" value="NAD(P)-LINKED OXIDOREDUCTASE SUPERFAMILY PROTEIN"/>
    <property type="match status" value="1"/>
</dbReference>
<keyword evidence="1" id="KW-0560">Oxidoreductase</keyword>
<dbReference type="Gene3D" id="3.40.50.720">
    <property type="entry name" value="NAD(P)-binding Rossmann-like Domain"/>
    <property type="match status" value="1"/>
</dbReference>